<organism evidence="3 4">
    <name type="scientific">Batrachochytrium salamandrivorans</name>
    <dbReference type="NCBI Taxonomy" id="1357716"/>
    <lineage>
        <taxon>Eukaryota</taxon>
        <taxon>Fungi</taxon>
        <taxon>Fungi incertae sedis</taxon>
        <taxon>Chytridiomycota</taxon>
        <taxon>Chytridiomycota incertae sedis</taxon>
        <taxon>Chytridiomycetes</taxon>
        <taxon>Rhizophydiales</taxon>
        <taxon>Rhizophydiales incertae sedis</taxon>
        <taxon>Batrachochytrium</taxon>
    </lineage>
</organism>
<accession>A0ABQ8F9G6</accession>
<feature type="transmembrane region" description="Helical" evidence="2">
    <location>
        <begin position="393"/>
        <end position="415"/>
    </location>
</feature>
<feature type="transmembrane region" description="Helical" evidence="2">
    <location>
        <begin position="538"/>
        <end position="561"/>
    </location>
</feature>
<feature type="compositionally biased region" description="Basic and acidic residues" evidence="1">
    <location>
        <begin position="885"/>
        <end position="903"/>
    </location>
</feature>
<feature type="transmembrane region" description="Helical" evidence="2">
    <location>
        <begin position="722"/>
        <end position="741"/>
    </location>
</feature>
<evidence type="ECO:0008006" key="5">
    <source>
        <dbReference type="Google" id="ProtNLM"/>
    </source>
</evidence>
<feature type="transmembrane region" description="Helical" evidence="2">
    <location>
        <begin position="612"/>
        <end position="635"/>
    </location>
</feature>
<dbReference type="PANTHER" id="PTHR16189:SF3">
    <property type="entry name" value="AMINO ACID TRANSPORTER TRANSMEMBRANE DOMAIN-CONTAINING PROTEIN"/>
    <property type="match status" value="1"/>
</dbReference>
<feature type="transmembrane region" description="Helical" evidence="2">
    <location>
        <begin position="508"/>
        <end position="531"/>
    </location>
</feature>
<evidence type="ECO:0000256" key="1">
    <source>
        <dbReference type="SAM" id="MobiDB-lite"/>
    </source>
</evidence>
<feature type="transmembrane region" description="Helical" evidence="2">
    <location>
        <begin position="655"/>
        <end position="679"/>
    </location>
</feature>
<feature type="transmembrane region" description="Helical" evidence="2">
    <location>
        <begin position="691"/>
        <end position="710"/>
    </location>
</feature>
<feature type="region of interest" description="Disordered" evidence="1">
    <location>
        <begin position="154"/>
        <end position="196"/>
    </location>
</feature>
<gene>
    <name evidence="3" type="ORF">BASA50_007619</name>
</gene>
<keyword evidence="2" id="KW-0812">Transmembrane</keyword>
<feature type="transmembrane region" description="Helical" evidence="2">
    <location>
        <begin position="581"/>
        <end position="600"/>
    </location>
</feature>
<dbReference type="Proteomes" id="UP001648503">
    <property type="component" value="Unassembled WGS sequence"/>
</dbReference>
<feature type="transmembrane region" description="Helical" evidence="2">
    <location>
        <begin position="1160"/>
        <end position="1182"/>
    </location>
</feature>
<protein>
    <recommendedName>
        <fullName evidence="5">Amino acid transporter transmembrane domain-containing protein</fullName>
    </recommendedName>
</protein>
<feature type="transmembrane region" description="Helical" evidence="2">
    <location>
        <begin position="475"/>
        <end position="496"/>
    </location>
</feature>
<feature type="transmembrane region" description="Helical" evidence="2">
    <location>
        <begin position="363"/>
        <end position="381"/>
    </location>
</feature>
<keyword evidence="2" id="KW-1133">Transmembrane helix</keyword>
<feature type="transmembrane region" description="Helical" evidence="2">
    <location>
        <begin position="291"/>
        <end position="313"/>
    </location>
</feature>
<name>A0ABQ8F9G6_9FUNG</name>
<dbReference type="PANTHER" id="PTHR16189">
    <property type="entry name" value="TRANSMEMBRANE PROTEIN 104-RELATED"/>
    <property type="match status" value="1"/>
</dbReference>
<feature type="region of interest" description="Disordered" evidence="1">
    <location>
        <begin position="878"/>
        <end position="910"/>
    </location>
</feature>
<evidence type="ECO:0000313" key="3">
    <source>
        <dbReference type="EMBL" id="KAH6593099.1"/>
    </source>
</evidence>
<reference evidence="3 4" key="1">
    <citation type="submission" date="2021-02" db="EMBL/GenBank/DDBJ databases">
        <title>Variation within the Batrachochytrium salamandrivorans European outbreak.</title>
        <authorList>
            <person name="Kelly M."/>
            <person name="Pasmans F."/>
            <person name="Shea T.P."/>
            <person name="Munoz J.F."/>
            <person name="Carranza S."/>
            <person name="Cuomo C.A."/>
            <person name="Martel A."/>
        </authorList>
    </citation>
    <scope>NUCLEOTIDE SEQUENCE [LARGE SCALE GENOMIC DNA]</scope>
    <source>
        <strain evidence="3 4">AMFP18/2</strain>
    </source>
</reference>
<evidence type="ECO:0000256" key="2">
    <source>
        <dbReference type="SAM" id="Phobius"/>
    </source>
</evidence>
<feature type="compositionally biased region" description="Low complexity" evidence="1">
    <location>
        <begin position="163"/>
        <end position="196"/>
    </location>
</feature>
<comment type="caution">
    <text evidence="3">The sequence shown here is derived from an EMBL/GenBank/DDBJ whole genome shotgun (WGS) entry which is preliminary data.</text>
</comment>
<proteinExistence type="predicted"/>
<sequence>MRVGLQTLLEPLTTSDTYTVRGNGCKAAVPGLRGGAQVYPADGQPPSVSTFITPETVQTVKSYIKAQVLRVIKSAPLTTLQIIVGVGLHATTLVGVVPSSSMMFHPRLILPPYGQLYRIPLAFALLGLSTYDVLQRAISLAFWQAPFEQSLPTSEGASEQQWSSSSSAPRATSQPRSSRTQPATSSSPPVSSARPGASAIKLPSLLKSLQEYIALINPRFLQIQLISAGVIVAIELLLAQNSHSRQVGNYFHLFPYTLYPTLEHSMRWLWAMTAHNRESIPIMGVVRLEPVMIPLAMCAMGGFSSIFTTAKGLVAAIVAAKILDIRRWNGEPAVDWFHAVALFWCTLLARADTLSRLLKTKRIGFIGALALIFNSASGPGVPFTASNFQSPGFLYTTLIYLVFVFISGFSVLFIIEAIQAIPGNLHFQGTVEYATLINFYFEPWQHITGQVFLYGALQSNAIQNIILASQASDQLLVALFGKTCGLALDHAVTGWVCVSHTGNLPSPFGYTFMLFTLGFLIVMVLVIPLGIMNMDDNLGVQIGAFFISILILIQWCSSSFITGLDLSKMPIIAPPSWSYGQVVGTVMLNLAITTIIPSWINLKRKDVNAQHVVWTSLSFVTCVFVGFGCILALGFDIGPSNNILPVLSQIGPPVLLSKITVFLFAYVMLIPSIPVNLIISKGNLFQNKVTSEAVAIVLSYVFPWIISIPLQTGVVLLPFQSWTSLIFVSVSNFIVPILIYLRCHVFRRDYNRDRILTPKQRELLKSIHDTSNTIKNFIDFPKKQRVRHRQARGKLRYNEDLAPGSSCEAEDSPRRPSDLIAEDHPMINAAVPGSRTTSPLSKISFIPEPERGPSRLNCFALPQENSSLCSSTVRFDLPTAGFSEEPSKPIDLRDPGDDRHEDGQDGSPTRMVDVDLINECVVDNVPAQSDDRDEEQDTPHYLLMDVPDPDMEYLQETQHRQIAASRRTTIVSFLGTLGRQKTSTQTVSSEAEDIALKVPRSDSPNGPRPFAYTMPRLTGLQRNNGIQPAPRLIVVTPSNDEALANVAPTDVVVESDLDNTAIRPSPATSLTLPDGAHLTDMPVLSSSSGLLKVYVPSSLSRLSFGSSESRRDGDDLDAGTLGRATLDTRISRAHTLPTNRQFQSPAFRSVPKWIPMRPKYVAWIVLTITTLVTLSNGVFNFISPS</sequence>
<evidence type="ECO:0000313" key="4">
    <source>
        <dbReference type="Proteomes" id="UP001648503"/>
    </source>
</evidence>
<keyword evidence="2" id="KW-0472">Membrane</keyword>
<keyword evidence="4" id="KW-1185">Reference proteome</keyword>
<dbReference type="EMBL" id="JAFCIX010000361">
    <property type="protein sequence ID" value="KAH6593099.1"/>
    <property type="molecule type" value="Genomic_DNA"/>
</dbReference>